<name>A0AAD4MUR1_9BILA</name>
<evidence type="ECO:0000313" key="2">
    <source>
        <dbReference type="Proteomes" id="UP001201812"/>
    </source>
</evidence>
<comment type="caution">
    <text evidence="1">The sequence shown here is derived from an EMBL/GenBank/DDBJ whole genome shotgun (WGS) entry which is preliminary data.</text>
</comment>
<dbReference type="AlphaFoldDB" id="A0AAD4MUR1"/>
<reference evidence="1" key="1">
    <citation type="submission" date="2022-01" db="EMBL/GenBank/DDBJ databases">
        <title>Genome Sequence Resource for Two Populations of Ditylenchus destructor, the Migratory Endoparasitic Phytonematode.</title>
        <authorList>
            <person name="Zhang H."/>
            <person name="Lin R."/>
            <person name="Xie B."/>
        </authorList>
    </citation>
    <scope>NUCLEOTIDE SEQUENCE</scope>
    <source>
        <strain evidence="1">BazhouSP</strain>
    </source>
</reference>
<gene>
    <name evidence="1" type="ORF">DdX_13330</name>
</gene>
<evidence type="ECO:0000313" key="1">
    <source>
        <dbReference type="EMBL" id="KAI1705893.1"/>
    </source>
</evidence>
<proteinExistence type="predicted"/>
<protein>
    <submittedName>
        <fullName evidence="1">Uncharacterized protein</fullName>
    </submittedName>
</protein>
<sequence>MKNRTRVNNTKNAKRAPKEKIHIFKLKGRKVSIDANPTAGRTTNSIIDHLAVRDPVGSVKNMVAWLFQQRLSSGSWLNTSPRWNIAHKMPTKS</sequence>
<keyword evidence="2" id="KW-1185">Reference proteome</keyword>
<accession>A0AAD4MUR1</accession>
<dbReference type="EMBL" id="JAKKPZ010000052">
    <property type="protein sequence ID" value="KAI1705893.1"/>
    <property type="molecule type" value="Genomic_DNA"/>
</dbReference>
<organism evidence="1 2">
    <name type="scientific">Ditylenchus destructor</name>
    <dbReference type="NCBI Taxonomy" id="166010"/>
    <lineage>
        <taxon>Eukaryota</taxon>
        <taxon>Metazoa</taxon>
        <taxon>Ecdysozoa</taxon>
        <taxon>Nematoda</taxon>
        <taxon>Chromadorea</taxon>
        <taxon>Rhabditida</taxon>
        <taxon>Tylenchina</taxon>
        <taxon>Tylenchomorpha</taxon>
        <taxon>Sphaerularioidea</taxon>
        <taxon>Anguinidae</taxon>
        <taxon>Anguininae</taxon>
        <taxon>Ditylenchus</taxon>
    </lineage>
</organism>
<dbReference type="Proteomes" id="UP001201812">
    <property type="component" value="Unassembled WGS sequence"/>
</dbReference>